<dbReference type="Proteomes" id="UP001466331">
    <property type="component" value="Unassembled WGS sequence"/>
</dbReference>
<gene>
    <name evidence="5" type="ORF">WKV44_00475</name>
</gene>
<name>A0ABU9UA21_9SPIR</name>
<evidence type="ECO:0000313" key="5">
    <source>
        <dbReference type="EMBL" id="MEM5947012.1"/>
    </source>
</evidence>
<evidence type="ECO:0000313" key="6">
    <source>
        <dbReference type="Proteomes" id="UP001466331"/>
    </source>
</evidence>
<evidence type="ECO:0000256" key="3">
    <source>
        <dbReference type="ARBA" id="ARBA00022884"/>
    </source>
</evidence>
<evidence type="ECO:0000256" key="2">
    <source>
        <dbReference type="ARBA" id="ARBA00016109"/>
    </source>
</evidence>
<dbReference type="InterPro" id="IPR005510">
    <property type="entry name" value="Csm4"/>
</dbReference>
<comment type="caution">
    <text evidence="5">The sequence shown here is derived from an EMBL/GenBank/DDBJ whole genome shotgun (WGS) entry which is preliminary data.</text>
</comment>
<reference evidence="5 6" key="1">
    <citation type="submission" date="2024-03" db="EMBL/GenBank/DDBJ databases">
        <title>Ignisphaera cupida sp. nov., a hyperthermophilic hydrolytic archaeon from a hot spring of Kamchatka, and proposal of Ignisphaeraceae fam. nov.</title>
        <authorList>
            <person name="Podosokorskaya O.A."/>
            <person name="Elcheninov A.G."/>
            <person name="Maltseva A.I."/>
            <person name="Zayulina K.S."/>
            <person name="Novikov A."/>
            <person name="Merkel A.Y."/>
        </authorList>
    </citation>
    <scope>NUCLEOTIDE SEQUENCE [LARGE SCALE GENOMIC DNA]</scope>
    <source>
        <strain evidence="5 6">38H-sp</strain>
    </source>
</reference>
<protein>
    <recommendedName>
        <fullName evidence="2">CRISPR system Cms protein Csm4</fullName>
    </recommendedName>
</protein>
<sequence>MKTYKAIIELKGKLVTPLMGDTIFGHIIWGIARHNDADFVSDFISNIEENPLVVSNAFPSGYLPKPILSNIRDMDYLQQKKLKKIKYIPEEIFFGNKKISSSSILEHSEKKKQYKMHITGRLRNTCHRLTGGTIENQGLYEIEEIWYEPSNTTEKTPFDIYICTDLEQDTLKQYLDWAFECGYGADSSTGAGNIYVKEIIPIEFPKEGNRAMALGPFVIDDNQYSQLDLLSNTILKRGKLGDYFGQITNPFKKPIIFYTEGSSFSCDNNNCVYIGKLIKNIHTDNRIVHQGWAPVIRFNEEEYEKI</sequence>
<dbReference type="EMBL" id="JBCHKQ010000001">
    <property type="protein sequence ID" value="MEM5947012.1"/>
    <property type="molecule type" value="Genomic_DNA"/>
</dbReference>
<proteinExistence type="inferred from homology"/>
<comment type="similarity">
    <text evidence="1">Belongs to the CRISPR-associated Csm4 family.</text>
</comment>
<keyword evidence="4" id="KW-0051">Antiviral defense</keyword>
<keyword evidence="3" id="KW-0694">RNA-binding</keyword>
<dbReference type="NCBIfam" id="TIGR01903">
    <property type="entry name" value="cas5_csm4"/>
    <property type="match status" value="1"/>
</dbReference>
<keyword evidence="6" id="KW-1185">Reference proteome</keyword>
<accession>A0ABU9UA21</accession>
<organism evidence="5 6">
    <name type="scientific">Rarispira pelagica</name>
    <dbReference type="NCBI Taxonomy" id="3141764"/>
    <lineage>
        <taxon>Bacteria</taxon>
        <taxon>Pseudomonadati</taxon>
        <taxon>Spirochaetota</taxon>
        <taxon>Spirochaetia</taxon>
        <taxon>Winmispirales</taxon>
        <taxon>Winmispiraceae</taxon>
        <taxon>Rarispira</taxon>
    </lineage>
</organism>
<evidence type="ECO:0000256" key="4">
    <source>
        <dbReference type="ARBA" id="ARBA00023118"/>
    </source>
</evidence>
<dbReference type="RefSeq" id="WP_420068466.1">
    <property type="nucleotide sequence ID" value="NZ_JBCHKQ010000001.1"/>
</dbReference>
<evidence type="ECO:0000256" key="1">
    <source>
        <dbReference type="ARBA" id="ARBA00005772"/>
    </source>
</evidence>